<feature type="binding site" evidence="9">
    <location>
        <begin position="192"/>
        <end position="196"/>
    </location>
    <ligand>
        <name>GTP</name>
        <dbReference type="ChEBI" id="CHEBI:37565"/>
    </ligand>
</feature>
<feature type="compositionally biased region" description="Basic residues" evidence="11">
    <location>
        <begin position="456"/>
        <end position="477"/>
    </location>
</feature>
<evidence type="ECO:0000259" key="14">
    <source>
        <dbReference type="SMART" id="SM00963"/>
    </source>
</evidence>
<comment type="subunit">
    <text evidence="9">Part of the signal recognition particle protein translocation system, which is composed of SRP and FtsY.</text>
</comment>
<sequence length="558" mass="58417">MFGNLSDRLTASFSSLRGKGRLSEADVNETVSEIRRALLEADVALPVVRSFTAAVRQKATDAARSQALNPAQQVVKIVNEELVEVLGGQSREIHWAPTGPTIIMLAGLQGAGKTTLAGKLGRWLRDQGKRVLLVASDLQRPNAVTQLSVVAQRAGVHVWAPEPGNGVGDPVAVARSGVQRAREQGYDVVVVDTAGRLGVDAEMMDQAVRIRDAVDPHEILFVLDAMVGQDAVNTSVAFRDGVGFTGVVLSKLDGDARGGAALSVRGVTGAPVLFSSTGEGLGDFERFHADRMASRILDMGDLLTLIEQAERTLDQKEAEDAAAKLASGTFTLEDFLSQLRQIRRMGSMKKLLGMMPGMGQMREALESFDEREVDRIEAIVCSMTPAERRDLSILNGSRRSRIAKGSGTTVQAVNELVDRFEAAKRMMESMAASGGGAGALGPGGLPGAGAMPSSGKHSKGRQAPRSRKKGKGGKKGRSGNPAKAARQAREVAASRSQAAQAAPAADSAGSAFGLGGGAAGSYGIMPESGTQEAASEPADPAQALAALPEDLRRHMGLG</sequence>
<dbReference type="HAMAP" id="MF_00306">
    <property type="entry name" value="SRP54"/>
    <property type="match status" value="1"/>
</dbReference>
<evidence type="ECO:0000256" key="11">
    <source>
        <dbReference type="SAM" id="MobiDB-lite"/>
    </source>
</evidence>
<feature type="region of interest" description="Disordered" evidence="11">
    <location>
        <begin position="432"/>
        <end position="558"/>
    </location>
</feature>
<dbReference type="InterPro" id="IPR013822">
    <property type="entry name" value="Signal_recog_particl_SRP54_hlx"/>
</dbReference>
<dbReference type="InterPro" id="IPR003593">
    <property type="entry name" value="AAA+_ATPase"/>
</dbReference>
<feature type="binding site" evidence="9">
    <location>
        <begin position="250"/>
        <end position="253"/>
    </location>
    <ligand>
        <name>GTP</name>
        <dbReference type="ChEBI" id="CHEBI:37565"/>
    </ligand>
</feature>
<dbReference type="InterPro" id="IPR022941">
    <property type="entry name" value="SRP54"/>
</dbReference>
<comment type="function">
    <text evidence="9">Involved in targeting and insertion of nascent membrane proteins into the cytoplasmic membrane. Binds to the hydrophobic signal sequence of the ribosome-nascent chain (RNC) as it emerges from the ribosomes. The SRP-RNC complex is then targeted to the cytoplasmic membrane where it interacts with the SRP receptor FtsY.</text>
</comment>
<dbReference type="Gene3D" id="1.20.120.140">
    <property type="entry name" value="Signal recognition particle SRP54, nucleotide-binding domain"/>
    <property type="match status" value="1"/>
</dbReference>
<dbReference type="PANTHER" id="PTHR11564">
    <property type="entry name" value="SIGNAL RECOGNITION PARTICLE 54K PROTEIN SRP54"/>
    <property type="match status" value="1"/>
</dbReference>
<keyword evidence="10" id="KW-0175">Coiled coil</keyword>
<feature type="domain" description="AAA+ ATPase" evidence="12">
    <location>
        <begin position="99"/>
        <end position="303"/>
    </location>
</feature>
<comment type="domain">
    <text evidence="9">Composed of three domains: the N-terminal N domain, which is responsible for interactions with the ribosome, the central G domain, which binds GTP, and the C-terminal M domain, which binds the RNA and the signal sequence of the RNC.</text>
</comment>
<dbReference type="InterPro" id="IPR027417">
    <property type="entry name" value="P-loop_NTPase"/>
</dbReference>
<feature type="domain" description="Signal recognition particle SRP54 helical bundle" evidence="14">
    <location>
        <begin position="1"/>
        <end position="86"/>
    </location>
</feature>
<evidence type="ECO:0000256" key="4">
    <source>
        <dbReference type="ARBA" id="ARBA00022884"/>
    </source>
</evidence>
<feature type="compositionally biased region" description="Low complexity" evidence="11">
    <location>
        <begin position="478"/>
        <end position="511"/>
    </location>
</feature>
<evidence type="ECO:0000256" key="1">
    <source>
        <dbReference type="ARBA" id="ARBA00005450"/>
    </source>
</evidence>
<evidence type="ECO:0000313" key="15">
    <source>
        <dbReference type="EMBL" id="AYD89534.1"/>
    </source>
</evidence>
<evidence type="ECO:0000256" key="10">
    <source>
        <dbReference type="SAM" id="Coils"/>
    </source>
</evidence>
<evidence type="ECO:0000256" key="3">
    <source>
        <dbReference type="ARBA" id="ARBA00022801"/>
    </source>
</evidence>
<feature type="domain" description="SRP54-type proteins GTP-binding" evidence="13">
    <location>
        <begin position="100"/>
        <end position="298"/>
    </location>
</feature>
<dbReference type="SMART" id="SM00963">
    <property type="entry name" value="SRP54_N"/>
    <property type="match status" value="1"/>
</dbReference>
<dbReference type="RefSeq" id="WP_120204106.1">
    <property type="nucleotide sequence ID" value="NZ_CP032514.1"/>
</dbReference>
<evidence type="ECO:0000256" key="5">
    <source>
        <dbReference type="ARBA" id="ARBA00023134"/>
    </source>
</evidence>
<keyword evidence="7 9" id="KW-0687">Ribonucleoprotein</keyword>
<evidence type="ECO:0000259" key="12">
    <source>
        <dbReference type="SMART" id="SM00382"/>
    </source>
</evidence>
<evidence type="ECO:0000256" key="9">
    <source>
        <dbReference type="HAMAP-Rule" id="MF_00306"/>
    </source>
</evidence>
<dbReference type="InterPro" id="IPR036891">
    <property type="entry name" value="Signal_recog_part_SRP54_M_sf"/>
</dbReference>
<evidence type="ECO:0000256" key="8">
    <source>
        <dbReference type="ARBA" id="ARBA00048027"/>
    </source>
</evidence>
<evidence type="ECO:0000256" key="2">
    <source>
        <dbReference type="ARBA" id="ARBA00022741"/>
    </source>
</evidence>
<evidence type="ECO:0000313" key="16">
    <source>
        <dbReference type="Proteomes" id="UP000273001"/>
    </source>
</evidence>
<dbReference type="Gene3D" id="3.40.50.300">
    <property type="entry name" value="P-loop containing nucleotide triphosphate hydrolases"/>
    <property type="match status" value="1"/>
</dbReference>
<feature type="compositionally biased region" description="Basic and acidic residues" evidence="11">
    <location>
        <begin position="549"/>
        <end position="558"/>
    </location>
</feature>
<dbReference type="Gene3D" id="1.10.260.30">
    <property type="entry name" value="Signal recognition particle, SRP54 subunit, M-domain"/>
    <property type="match status" value="1"/>
</dbReference>
<gene>
    <name evidence="9" type="primary">ffh</name>
    <name evidence="15" type="ORF">D5R93_04705</name>
</gene>
<proteinExistence type="inferred from homology"/>
<dbReference type="Pfam" id="PF00448">
    <property type="entry name" value="SRP54"/>
    <property type="match status" value="1"/>
</dbReference>
<comment type="catalytic activity">
    <reaction evidence="8 9">
        <text>GTP + H2O = GDP + phosphate + H(+)</text>
        <dbReference type="Rhea" id="RHEA:19669"/>
        <dbReference type="ChEBI" id="CHEBI:15377"/>
        <dbReference type="ChEBI" id="CHEBI:15378"/>
        <dbReference type="ChEBI" id="CHEBI:37565"/>
        <dbReference type="ChEBI" id="CHEBI:43474"/>
        <dbReference type="ChEBI" id="CHEBI:58189"/>
        <dbReference type="EC" id="3.6.5.4"/>
    </reaction>
</comment>
<dbReference type="CDD" id="cd18539">
    <property type="entry name" value="SRP_G"/>
    <property type="match status" value="1"/>
</dbReference>
<dbReference type="InterPro" id="IPR004780">
    <property type="entry name" value="SRP"/>
</dbReference>
<reference evidence="15 16" key="1">
    <citation type="submission" date="2018-09" db="EMBL/GenBank/DDBJ databases">
        <authorList>
            <person name="Li J."/>
        </authorList>
    </citation>
    <scope>NUCLEOTIDE SEQUENCE [LARGE SCALE GENOMIC DNA]</scope>
    <source>
        <strain evidence="15 16">2129</strain>
    </source>
</reference>
<comment type="subcellular location">
    <subcellularLocation>
        <location evidence="9">Cytoplasm</location>
    </subcellularLocation>
    <text evidence="9">The SRP-RNC complex is targeted to the cytoplasmic membrane.</text>
</comment>
<organism evidence="15 16">
    <name type="scientific">Actinomyces lilanjuaniae</name>
    <dbReference type="NCBI Taxonomy" id="2321394"/>
    <lineage>
        <taxon>Bacteria</taxon>
        <taxon>Bacillati</taxon>
        <taxon>Actinomycetota</taxon>
        <taxon>Actinomycetes</taxon>
        <taxon>Actinomycetales</taxon>
        <taxon>Actinomycetaceae</taxon>
        <taxon>Actinomyces</taxon>
    </lineage>
</organism>
<dbReference type="InterPro" id="IPR000897">
    <property type="entry name" value="SRP54_GTPase_dom"/>
</dbReference>
<evidence type="ECO:0000259" key="13">
    <source>
        <dbReference type="SMART" id="SM00962"/>
    </source>
</evidence>
<dbReference type="PANTHER" id="PTHR11564:SF5">
    <property type="entry name" value="SIGNAL RECOGNITION PARTICLE SUBUNIT SRP54"/>
    <property type="match status" value="1"/>
</dbReference>
<dbReference type="InterPro" id="IPR042101">
    <property type="entry name" value="SRP54_N_sf"/>
</dbReference>
<dbReference type="SMART" id="SM00382">
    <property type="entry name" value="AAA"/>
    <property type="match status" value="1"/>
</dbReference>
<comment type="similarity">
    <text evidence="1 9">Belongs to the GTP-binding SRP family. SRP54 subfamily.</text>
</comment>
<feature type="binding site" evidence="9">
    <location>
        <begin position="107"/>
        <end position="114"/>
    </location>
    <ligand>
        <name>GTP</name>
        <dbReference type="ChEBI" id="CHEBI:37565"/>
    </ligand>
</feature>
<feature type="coiled-coil region" evidence="10">
    <location>
        <begin position="299"/>
        <end position="326"/>
    </location>
</feature>
<protein>
    <recommendedName>
        <fullName evidence="9">Signal recognition particle protein</fullName>
        <ecNumber evidence="9">3.6.5.4</ecNumber>
    </recommendedName>
    <alternativeName>
        <fullName evidence="9">Fifty-four homolog</fullName>
    </alternativeName>
</protein>
<dbReference type="SUPFAM" id="SSF47446">
    <property type="entry name" value="Signal peptide-binding domain"/>
    <property type="match status" value="1"/>
</dbReference>
<dbReference type="NCBIfam" id="TIGR00959">
    <property type="entry name" value="ffh"/>
    <property type="match status" value="1"/>
</dbReference>
<keyword evidence="6 9" id="KW-0733">Signal recognition particle</keyword>
<dbReference type="Pfam" id="PF02881">
    <property type="entry name" value="SRP54_N"/>
    <property type="match status" value="1"/>
</dbReference>
<feature type="compositionally biased region" description="Low complexity" evidence="11">
    <location>
        <begin position="531"/>
        <end position="548"/>
    </location>
</feature>
<dbReference type="InterPro" id="IPR004125">
    <property type="entry name" value="Signal_recog_particle_SRP54_M"/>
</dbReference>
<keyword evidence="16" id="KW-1185">Reference proteome</keyword>
<evidence type="ECO:0000256" key="7">
    <source>
        <dbReference type="ARBA" id="ARBA00023274"/>
    </source>
</evidence>
<accession>A0ABM6Z2Z8</accession>
<dbReference type="EC" id="3.6.5.4" evidence="9"/>
<evidence type="ECO:0000256" key="6">
    <source>
        <dbReference type="ARBA" id="ARBA00023135"/>
    </source>
</evidence>
<name>A0ABM6Z2Z8_9ACTO</name>
<keyword evidence="3 9" id="KW-0378">Hydrolase</keyword>
<dbReference type="Proteomes" id="UP000273001">
    <property type="component" value="Chromosome"/>
</dbReference>
<keyword evidence="5 9" id="KW-0342">GTP-binding</keyword>
<dbReference type="EMBL" id="CP032514">
    <property type="protein sequence ID" value="AYD89534.1"/>
    <property type="molecule type" value="Genomic_DNA"/>
</dbReference>
<dbReference type="Pfam" id="PF02978">
    <property type="entry name" value="SRP_SPB"/>
    <property type="match status" value="1"/>
</dbReference>
<keyword evidence="4 9" id="KW-0694">RNA-binding</keyword>
<keyword evidence="2 9" id="KW-0547">Nucleotide-binding</keyword>
<dbReference type="SMART" id="SM00962">
    <property type="entry name" value="SRP54"/>
    <property type="match status" value="1"/>
</dbReference>
<keyword evidence="9" id="KW-0963">Cytoplasm</keyword>
<dbReference type="SUPFAM" id="SSF52540">
    <property type="entry name" value="P-loop containing nucleoside triphosphate hydrolases"/>
    <property type="match status" value="1"/>
</dbReference>
<feature type="compositionally biased region" description="Gly residues" evidence="11">
    <location>
        <begin position="433"/>
        <end position="447"/>
    </location>
</feature>